<feature type="domain" description="CHK kinase-like" evidence="1">
    <location>
        <begin position="126"/>
        <end position="301"/>
    </location>
</feature>
<dbReference type="PANTHER" id="PTHR23020">
    <property type="entry name" value="UNCHARACTERIZED NUCLEAR HORMONE RECEPTOR-RELATED"/>
    <property type="match status" value="1"/>
</dbReference>
<proteinExistence type="predicted"/>
<evidence type="ECO:0000259" key="1">
    <source>
        <dbReference type="SMART" id="SM00587"/>
    </source>
</evidence>
<dbReference type="PANTHER" id="PTHR23020:SF41">
    <property type="entry name" value="AMINOGLYCOSIDE PHOSPHOTRANSFERASE DOMAIN-CONTAINING PROTEIN"/>
    <property type="match status" value="1"/>
</dbReference>
<sequence length="386" mass="44949">MTAGFKENKWLYDVLSNTLTITSWKGFKKLPLSDAAGFTSDLYRVEPIWEGKDLPKTLIVKALNFKELDALNDYDYDKSQNKELMEIFHYVECQIYNLFTKTAAPLLIPRIYFCSDGSDKKYPAVIVMEDLGKYHTMNMIDGLNEQQLYAVVDELVKLHYYSLTTNEWRSLLPTELPNEDMFLDVIKFLLKKLQSISPGRFDKVDKIFEIFTKADPFKYYKQTCKEELNSVIVHGDLWIANLLWDGNELKSIIDWQQAHSGNIVEDLIRILVTGLKVPIQQKVARNLLKYYYQKLTEIFQKNGRKLPFSFQYVQDSYKRMLPVMTGLLTFSVAVWAQNNQPAANPDSERQRVDEMLDRLEALVNEAYITVQNEPNTKNFYGKLLLS</sequence>
<accession>A0A0N5AZY6</accession>
<dbReference type="Pfam" id="PF07914">
    <property type="entry name" value="DUF1679"/>
    <property type="match status" value="1"/>
</dbReference>
<evidence type="ECO:0000313" key="2">
    <source>
        <dbReference type="Proteomes" id="UP000046393"/>
    </source>
</evidence>
<organism evidence="2 3">
    <name type="scientific">Syphacia muris</name>
    <dbReference type="NCBI Taxonomy" id="451379"/>
    <lineage>
        <taxon>Eukaryota</taxon>
        <taxon>Metazoa</taxon>
        <taxon>Ecdysozoa</taxon>
        <taxon>Nematoda</taxon>
        <taxon>Chromadorea</taxon>
        <taxon>Rhabditida</taxon>
        <taxon>Spirurina</taxon>
        <taxon>Oxyuridomorpha</taxon>
        <taxon>Oxyuroidea</taxon>
        <taxon>Oxyuridae</taxon>
        <taxon>Syphacia</taxon>
    </lineage>
</organism>
<evidence type="ECO:0000313" key="3">
    <source>
        <dbReference type="WBParaSite" id="SMUV_0001057001-mRNA-1"/>
    </source>
</evidence>
<dbReference type="InterPro" id="IPR052961">
    <property type="entry name" value="Oxido-Kinase-like_Enzymes"/>
</dbReference>
<reference evidence="3" key="1">
    <citation type="submission" date="2017-02" db="UniProtKB">
        <authorList>
            <consortium name="WormBaseParasite"/>
        </authorList>
    </citation>
    <scope>IDENTIFICATION</scope>
</reference>
<dbReference type="SMART" id="SM00587">
    <property type="entry name" value="CHK"/>
    <property type="match status" value="1"/>
</dbReference>
<dbReference type="Gene3D" id="3.90.1200.10">
    <property type="match status" value="1"/>
</dbReference>
<dbReference type="Proteomes" id="UP000046393">
    <property type="component" value="Unplaced"/>
</dbReference>
<dbReference type="SUPFAM" id="SSF56112">
    <property type="entry name" value="Protein kinase-like (PK-like)"/>
    <property type="match status" value="1"/>
</dbReference>
<dbReference type="AlphaFoldDB" id="A0A0N5AZY6"/>
<dbReference type="InterPro" id="IPR015897">
    <property type="entry name" value="CHK_kinase-like"/>
</dbReference>
<dbReference type="InterPro" id="IPR011009">
    <property type="entry name" value="Kinase-like_dom_sf"/>
</dbReference>
<dbReference type="WBParaSite" id="SMUV_0001057001-mRNA-1">
    <property type="protein sequence ID" value="SMUV_0001057001-mRNA-1"/>
    <property type="gene ID" value="SMUV_0001057001"/>
</dbReference>
<dbReference type="InterPro" id="IPR012877">
    <property type="entry name" value="Dhs-27"/>
</dbReference>
<protein>
    <submittedName>
        <fullName evidence="3">CHK domain-containing protein</fullName>
    </submittedName>
</protein>
<name>A0A0N5AZY6_9BILA</name>
<keyword evidence="2" id="KW-1185">Reference proteome</keyword>